<dbReference type="STRING" id="1236973.JCM9157_1357"/>
<dbReference type="Proteomes" id="UP000018896">
    <property type="component" value="Unassembled WGS sequence"/>
</dbReference>
<protein>
    <submittedName>
        <fullName evidence="1">Uncharacterized protein</fullName>
    </submittedName>
</protein>
<accession>W4QSJ9</accession>
<dbReference type="OrthoDB" id="2934253at2"/>
<reference evidence="1 2" key="1">
    <citation type="journal article" date="2014" name="Genome Announc.">
        <title>Draft Genome Sequences of Three Alkaliphilic Bacillus Strains, Bacillus wakoensis JCM 9140T, Bacillus akibai JCM 9157T, and Bacillus hemicellulosilyticus JCM 9152T.</title>
        <authorList>
            <person name="Yuki M."/>
            <person name="Oshima K."/>
            <person name="Suda W."/>
            <person name="Oshida Y."/>
            <person name="Kitamura K."/>
            <person name="Iida T."/>
            <person name="Hattori M."/>
            <person name="Ohkuma M."/>
        </authorList>
    </citation>
    <scope>NUCLEOTIDE SEQUENCE [LARGE SCALE GENOMIC DNA]</scope>
    <source>
        <strain evidence="1 2">JCM 9157</strain>
    </source>
</reference>
<dbReference type="RefSeq" id="WP_052012978.1">
    <property type="nucleotide sequence ID" value="NZ_BAUV01000007.1"/>
</dbReference>
<proteinExistence type="predicted"/>
<keyword evidence="2" id="KW-1185">Reference proteome</keyword>
<name>W4QSJ9_HALA3</name>
<dbReference type="eggNOG" id="ENOG5033FHU">
    <property type="taxonomic scope" value="Bacteria"/>
</dbReference>
<sequence>MFFNGVNGTSSNGNGASTGGAGIFTFGIFDGDHEQVKEAHDAYDLYVNGEYVGKKVLLTQTEKVNDVIDFLKVQGVQDVSAELTGDHYLIQTNDSGHVKDILNTYLNNR</sequence>
<dbReference type="AlphaFoldDB" id="W4QSJ9"/>
<gene>
    <name evidence="1" type="ORF">JCM9157_1357</name>
</gene>
<dbReference type="EMBL" id="BAUV01000007">
    <property type="protein sequence ID" value="GAE34309.1"/>
    <property type="molecule type" value="Genomic_DNA"/>
</dbReference>
<evidence type="ECO:0000313" key="2">
    <source>
        <dbReference type="Proteomes" id="UP000018896"/>
    </source>
</evidence>
<evidence type="ECO:0000313" key="1">
    <source>
        <dbReference type="EMBL" id="GAE34309.1"/>
    </source>
</evidence>
<organism evidence="1 2">
    <name type="scientific">Halalkalibacter akibai (strain ATCC 43226 / DSM 21942 / CIP 109018 / JCM 9157 / 1139)</name>
    <name type="common">Bacillus akibai</name>
    <dbReference type="NCBI Taxonomy" id="1236973"/>
    <lineage>
        <taxon>Bacteria</taxon>
        <taxon>Bacillati</taxon>
        <taxon>Bacillota</taxon>
        <taxon>Bacilli</taxon>
        <taxon>Bacillales</taxon>
        <taxon>Bacillaceae</taxon>
        <taxon>Halalkalibacter</taxon>
    </lineage>
</organism>
<comment type="caution">
    <text evidence="1">The sequence shown here is derived from an EMBL/GenBank/DDBJ whole genome shotgun (WGS) entry which is preliminary data.</text>
</comment>